<keyword evidence="1" id="KW-1133">Transmembrane helix</keyword>
<dbReference type="AlphaFoldDB" id="A0A0D2MSI4"/>
<proteinExistence type="predicted"/>
<evidence type="ECO:0000313" key="2">
    <source>
        <dbReference type="EMBL" id="KIZ05500.1"/>
    </source>
</evidence>
<protein>
    <submittedName>
        <fullName evidence="2">Uncharacterized protein</fullName>
    </submittedName>
</protein>
<sequence length="132" mass="13544">MGVILPKTPVFALMDALTSATCRAPDGAALPLPPAPPSHPGAGAGGAPQLLRCPKKQRDLLIGPAADACAAAGGRCVLDSDGFYIVSYVMVVAGLAVGAFIMRLFPRLIGLPLQRWRARPPLGRPPLLGKAG</sequence>
<feature type="transmembrane region" description="Helical" evidence="1">
    <location>
        <begin position="83"/>
        <end position="105"/>
    </location>
</feature>
<accession>A0A0D2MSI4</accession>
<dbReference type="KEGG" id="mng:MNEG_2455"/>
<dbReference type="STRING" id="145388.A0A0D2MSI4"/>
<evidence type="ECO:0000256" key="1">
    <source>
        <dbReference type="SAM" id="Phobius"/>
    </source>
</evidence>
<keyword evidence="1" id="KW-0812">Transmembrane</keyword>
<gene>
    <name evidence="2" type="ORF">MNEG_2455</name>
</gene>
<reference evidence="2 3" key="1">
    <citation type="journal article" date="2013" name="BMC Genomics">
        <title>Reconstruction of the lipid metabolism for the microalga Monoraphidium neglectum from its genome sequence reveals characteristics suitable for biofuel production.</title>
        <authorList>
            <person name="Bogen C."/>
            <person name="Al-Dilaimi A."/>
            <person name="Albersmeier A."/>
            <person name="Wichmann J."/>
            <person name="Grundmann M."/>
            <person name="Rupp O."/>
            <person name="Lauersen K.J."/>
            <person name="Blifernez-Klassen O."/>
            <person name="Kalinowski J."/>
            <person name="Goesmann A."/>
            <person name="Mussgnug J.H."/>
            <person name="Kruse O."/>
        </authorList>
    </citation>
    <scope>NUCLEOTIDE SEQUENCE [LARGE SCALE GENOMIC DNA]</scope>
    <source>
        <strain evidence="2 3">SAG 48.87</strain>
    </source>
</reference>
<dbReference type="RefSeq" id="XP_013904519.1">
    <property type="nucleotide sequence ID" value="XM_014049065.1"/>
</dbReference>
<dbReference type="OrthoDB" id="6415790at2759"/>
<dbReference type="GeneID" id="25735333"/>
<name>A0A0D2MSI4_9CHLO</name>
<keyword evidence="3" id="KW-1185">Reference proteome</keyword>
<evidence type="ECO:0000313" key="3">
    <source>
        <dbReference type="Proteomes" id="UP000054498"/>
    </source>
</evidence>
<dbReference type="EMBL" id="KK100497">
    <property type="protein sequence ID" value="KIZ05500.1"/>
    <property type="molecule type" value="Genomic_DNA"/>
</dbReference>
<organism evidence="2 3">
    <name type="scientific">Monoraphidium neglectum</name>
    <dbReference type="NCBI Taxonomy" id="145388"/>
    <lineage>
        <taxon>Eukaryota</taxon>
        <taxon>Viridiplantae</taxon>
        <taxon>Chlorophyta</taxon>
        <taxon>core chlorophytes</taxon>
        <taxon>Chlorophyceae</taxon>
        <taxon>CS clade</taxon>
        <taxon>Sphaeropleales</taxon>
        <taxon>Selenastraceae</taxon>
        <taxon>Monoraphidium</taxon>
    </lineage>
</organism>
<keyword evidence="1" id="KW-0472">Membrane</keyword>
<dbReference type="Proteomes" id="UP000054498">
    <property type="component" value="Unassembled WGS sequence"/>
</dbReference>